<dbReference type="OrthoDB" id="126565at2759"/>
<dbReference type="Proteomes" id="UP000736787">
    <property type="component" value="Unassembled WGS sequence"/>
</dbReference>
<gene>
    <name evidence="5" type="ORF">PC110_g14098</name>
    <name evidence="3" type="ORF">PC117_g17907</name>
    <name evidence="4" type="ORF">PC129_g15269</name>
</gene>
<protein>
    <submittedName>
        <fullName evidence="5">Uncharacterized protein</fullName>
    </submittedName>
</protein>
<feature type="transmembrane region" description="Helical" evidence="2">
    <location>
        <begin position="42"/>
        <end position="60"/>
    </location>
</feature>
<dbReference type="Proteomes" id="UP000251314">
    <property type="component" value="Unassembled WGS sequence"/>
</dbReference>
<evidence type="ECO:0000313" key="4">
    <source>
        <dbReference type="EMBL" id="KAG3213813.1"/>
    </source>
</evidence>
<sequence length="564" mass="63475">MTFWRQLEAKWNRIQVGRQGSYSIERLMSLEHYCNTTSWTRVILVCVLTPVPALSVALLLECLPLRPPSEGWAASWMFWLRLALTHGVVGTNVFSQMTMFVPGLKFTFCKQFIVTTGGAIGLVGTCILAADTIGFPVPLTMQFGTIPTGISTTIMLRLAIGPGIFMSGSPIMVHLKRFYRAVLAFMTLIGVYPLFKVLYNCIPVGYRGGVVLVLPIWRFAAKHFIVHATRDLEDIVPESVAFLVDFFSSLFVSVCMSSSGPFYLSFLFIATDLVQILLEIRELSDNAKVVLQLIRQEQTSPTHERSCPPETTKLLTIILDGIKEPGAFQAKSLKSVRLWACLPHPLTAKQIEQLRNLESSGAYYQRKELSSDRMKRSPMPQAQNGLKKHSSIAPTPNLEHETSSPTIQHIIEAMNAHTDGPSTVKEKSNKLVLQGLQLLFHCEYLELVEYVECITPIVYVVYKSVLEQLPNVVYYPGGAGSWGIATVVNILVLAMLEVTSLVFLHHFLQRKFAFSAMYQLAFVLETHVYLVQMMLFTGVLLLIPFELKHFGADFSFRFEWFRDK</sequence>
<evidence type="ECO:0000313" key="5">
    <source>
        <dbReference type="EMBL" id="RAW29545.1"/>
    </source>
</evidence>
<organism evidence="5 6">
    <name type="scientific">Phytophthora cactorum</name>
    <dbReference type="NCBI Taxonomy" id="29920"/>
    <lineage>
        <taxon>Eukaryota</taxon>
        <taxon>Sar</taxon>
        <taxon>Stramenopiles</taxon>
        <taxon>Oomycota</taxon>
        <taxon>Peronosporomycetes</taxon>
        <taxon>Peronosporales</taxon>
        <taxon>Peronosporaceae</taxon>
        <taxon>Phytophthora</taxon>
    </lineage>
</organism>
<keyword evidence="2" id="KW-1133">Transmembrane helix</keyword>
<evidence type="ECO:0000256" key="1">
    <source>
        <dbReference type="SAM" id="MobiDB-lite"/>
    </source>
</evidence>
<evidence type="ECO:0000256" key="2">
    <source>
        <dbReference type="SAM" id="Phobius"/>
    </source>
</evidence>
<reference evidence="3" key="2">
    <citation type="submission" date="2018-10" db="EMBL/GenBank/DDBJ databases">
        <title>Effector identification in a new, highly contiguous assembly of the strawberry crown rot pathogen Phytophthora cactorum.</title>
        <authorList>
            <person name="Armitage A.D."/>
            <person name="Nellist C.F."/>
            <person name="Bates H."/>
            <person name="Vickerstaff R.J."/>
            <person name="Harrison R.J."/>
        </authorList>
    </citation>
    <scope>NUCLEOTIDE SEQUENCE</scope>
    <source>
        <strain evidence="3">4040</strain>
        <strain evidence="4">P421</strain>
    </source>
</reference>
<dbReference type="EMBL" id="MJFZ01000421">
    <property type="protein sequence ID" value="RAW29545.1"/>
    <property type="molecule type" value="Genomic_DNA"/>
</dbReference>
<accession>A0A329RYL2</accession>
<reference evidence="5 6" key="1">
    <citation type="submission" date="2018-01" db="EMBL/GenBank/DDBJ databases">
        <title>Draft genome of the strawberry crown rot pathogen Phytophthora cactorum.</title>
        <authorList>
            <person name="Armitage A.D."/>
            <person name="Lysoe E."/>
            <person name="Nellist C.F."/>
            <person name="Harrison R.J."/>
            <person name="Brurberg M.B."/>
        </authorList>
    </citation>
    <scope>NUCLEOTIDE SEQUENCE [LARGE SCALE GENOMIC DNA]</scope>
    <source>
        <strain evidence="5 6">10300</strain>
    </source>
</reference>
<evidence type="ECO:0000313" key="6">
    <source>
        <dbReference type="Proteomes" id="UP000251314"/>
    </source>
</evidence>
<feature type="transmembrane region" description="Helical" evidence="2">
    <location>
        <begin position="178"/>
        <end position="198"/>
    </location>
</feature>
<keyword evidence="2" id="KW-0812">Transmembrane</keyword>
<comment type="caution">
    <text evidence="5">The sequence shown here is derived from an EMBL/GenBank/DDBJ whole genome shotgun (WGS) entry which is preliminary data.</text>
</comment>
<name>A0A329RYL2_9STRA</name>
<feature type="transmembrane region" description="Helical" evidence="2">
    <location>
        <begin position="146"/>
        <end position="166"/>
    </location>
</feature>
<feature type="region of interest" description="Disordered" evidence="1">
    <location>
        <begin position="368"/>
        <end position="399"/>
    </location>
</feature>
<dbReference type="Proteomes" id="UP000760860">
    <property type="component" value="Unassembled WGS sequence"/>
</dbReference>
<feature type="transmembrane region" description="Helical" evidence="2">
    <location>
        <begin position="112"/>
        <end position="134"/>
    </location>
</feature>
<dbReference type="VEuPathDB" id="FungiDB:PC110_g14098"/>
<evidence type="ECO:0000313" key="3">
    <source>
        <dbReference type="EMBL" id="KAG2915825.1"/>
    </source>
</evidence>
<dbReference type="EMBL" id="RCMV01000696">
    <property type="protein sequence ID" value="KAG3213813.1"/>
    <property type="molecule type" value="Genomic_DNA"/>
</dbReference>
<keyword evidence="2" id="KW-0472">Membrane</keyword>
<feature type="transmembrane region" description="Helical" evidence="2">
    <location>
        <begin position="482"/>
        <end position="508"/>
    </location>
</feature>
<dbReference type="AlphaFoldDB" id="A0A329RYL2"/>
<feature type="transmembrane region" description="Helical" evidence="2">
    <location>
        <begin position="520"/>
        <end position="545"/>
    </location>
</feature>
<keyword evidence="6" id="KW-1185">Reference proteome</keyword>
<dbReference type="EMBL" id="RCMK01000695">
    <property type="protein sequence ID" value="KAG2915825.1"/>
    <property type="molecule type" value="Genomic_DNA"/>
</dbReference>
<proteinExistence type="predicted"/>